<accession>A0ABQ0GWM2</accession>
<dbReference type="EMBL" id="BAAFZP010000001">
    <property type="protein sequence ID" value="GAB1581076.1"/>
    <property type="molecule type" value="Genomic_DNA"/>
</dbReference>
<keyword evidence="2" id="KW-1185">Reference proteome</keyword>
<reference evidence="1 2" key="1">
    <citation type="submission" date="2024-10" db="EMBL/GenBank/DDBJ databases">
        <title>Isolation, draft genome sequencing and identification of Phyllobacterium sp. NSA23, isolated from leaf soil.</title>
        <authorList>
            <person name="Akita H."/>
        </authorList>
    </citation>
    <scope>NUCLEOTIDE SEQUENCE [LARGE SCALE GENOMIC DNA]</scope>
    <source>
        <strain evidence="1 2">NSA23</strain>
    </source>
</reference>
<sequence>MVPHLGKRLPADIWRRGLGIERITRKQDGRRALFPRVLREPPDSHVPCLTQSARQVAREIAEAFSQM</sequence>
<organism evidence="1 2">
    <name type="scientific">Phyllobacterium phragmitis</name>
    <dbReference type="NCBI Taxonomy" id="2670329"/>
    <lineage>
        <taxon>Bacteria</taxon>
        <taxon>Pseudomonadati</taxon>
        <taxon>Pseudomonadota</taxon>
        <taxon>Alphaproteobacteria</taxon>
        <taxon>Hyphomicrobiales</taxon>
        <taxon>Phyllobacteriaceae</taxon>
        <taxon>Phyllobacterium</taxon>
    </lineage>
</organism>
<evidence type="ECO:0000313" key="2">
    <source>
        <dbReference type="Proteomes" id="UP001628091"/>
    </source>
</evidence>
<gene>
    <name evidence="1" type="ORF">PPNSA23_10190</name>
</gene>
<comment type="caution">
    <text evidence="1">The sequence shown here is derived from an EMBL/GenBank/DDBJ whole genome shotgun (WGS) entry which is preliminary data.</text>
</comment>
<dbReference type="Proteomes" id="UP001628091">
    <property type="component" value="Unassembled WGS sequence"/>
</dbReference>
<evidence type="ECO:0008006" key="3">
    <source>
        <dbReference type="Google" id="ProtNLM"/>
    </source>
</evidence>
<protein>
    <recommendedName>
        <fullName evidence="3">LysR substrate-binding domain-containing protein</fullName>
    </recommendedName>
</protein>
<name>A0ABQ0GWM2_9HYPH</name>
<evidence type="ECO:0000313" key="1">
    <source>
        <dbReference type="EMBL" id="GAB1581076.1"/>
    </source>
</evidence>
<proteinExistence type="predicted"/>